<evidence type="ECO:0000256" key="1">
    <source>
        <dbReference type="ARBA" id="ARBA00004167"/>
    </source>
</evidence>
<dbReference type="AlphaFoldDB" id="A0A1Y6CSN2"/>
<dbReference type="Proteomes" id="UP000192923">
    <property type="component" value="Unassembled WGS sequence"/>
</dbReference>
<keyword evidence="9" id="KW-1185">Reference proteome</keyword>
<dbReference type="Gene3D" id="3.30.479.30">
    <property type="entry name" value="Band 7 domain"/>
    <property type="match status" value="1"/>
</dbReference>
<dbReference type="OrthoDB" id="9779595at2"/>
<evidence type="ECO:0000256" key="2">
    <source>
        <dbReference type="ARBA" id="ARBA00006971"/>
    </source>
</evidence>
<protein>
    <recommendedName>
        <fullName evidence="6">Protein HflK</fullName>
    </recommendedName>
</protein>
<dbReference type="RefSeq" id="WP_085210023.1">
    <property type="nucleotide sequence ID" value="NZ_FXAM01000001.1"/>
</dbReference>
<name>A0A1Y6CSN2_9GAMM</name>
<dbReference type="PANTHER" id="PTHR43327">
    <property type="entry name" value="STOMATIN-LIKE PROTEIN 2, MITOCHONDRIAL"/>
    <property type="match status" value="1"/>
</dbReference>
<dbReference type="GO" id="GO:0016020">
    <property type="term" value="C:membrane"/>
    <property type="evidence" value="ECO:0007669"/>
    <property type="project" value="UniProtKB-SubCell"/>
</dbReference>
<dbReference type="STRING" id="1760988.SAMN02949497_0722"/>
<evidence type="ECO:0000256" key="5">
    <source>
        <dbReference type="ARBA" id="ARBA00023136"/>
    </source>
</evidence>
<dbReference type="GO" id="GO:0008233">
    <property type="term" value="F:peptidase activity"/>
    <property type="evidence" value="ECO:0007669"/>
    <property type="project" value="UniProtKB-KW"/>
</dbReference>
<evidence type="ECO:0000259" key="7">
    <source>
        <dbReference type="SMART" id="SM00244"/>
    </source>
</evidence>
<evidence type="ECO:0000256" key="4">
    <source>
        <dbReference type="ARBA" id="ARBA00022989"/>
    </source>
</evidence>
<dbReference type="InterPro" id="IPR010201">
    <property type="entry name" value="HflK"/>
</dbReference>
<comment type="similarity">
    <text evidence="2 6">Belongs to the band 7/mec-2 family. HflK subfamily.</text>
</comment>
<evidence type="ECO:0000256" key="6">
    <source>
        <dbReference type="RuleBase" id="RU364113"/>
    </source>
</evidence>
<feature type="domain" description="Band 7" evidence="7">
    <location>
        <begin position="39"/>
        <end position="219"/>
    </location>
</feature>
<sequence length="331" mass="36903">MSTNPWGQSPPPPPSFPQLPTLPLGPILAALAILTGLWSAYYTVPAESEGVLLRFGKYIDKVPPGLHFKLPFGIDEVFRVPTQRQLKMEFGFASLGRTNPDQTGEFPEQEKSMVTGDLNSALVEWVVQYRITEPETYLFEVRNPGQTLRDLSESVMREIIGDRTVDEIITIGRQEIEETALLRMGELAKRYHLGLSVNQVQLKNVDPPKPVQPSFNEVNRAQQDRENAINLANGDYNKAVPRARGEADQKIRAAEGYRFKRINEAEGDAAAFGAVLEQYVKAPAVTRARIYLETLGEVLPLAHQQIIVDDSVREILPLLPANSSIVPEPRP</sequence>
<keyword evidence="4" id="KW-1133">Transmembrane helix</keyword>
<evidence type="ECO:0000313" key="8">
    <source>
        <dbReference type="EMBL" id="SMF93441.1"/>
    </source>
</evidence>
<dbReference type="PANTHER" id="PTHR43327:SF2">
    <property type="entry name" value="MODULATOR OF FTSH PROTEASE HFLK"/>
    <property type="match status" value="1"/>
</dbReference>
<dbReference type="SUPFAM" id="SSF117892">
    <property type="entry name" value="Band 7/SPFH domain"/>
    <property type="match status" value="1"/>
</dbReference>
<keyword evidence="8" id="KW-0645">Protease</keyword>
<evidence type="ECO:0000256" key="3">
    <source>
        <dbReference type="ARBA" id="ARBA00022692"/>
    </source>
</evidence>
<dbReference type="SMART" id="SM00244">
    <property type="entry name" value="PHB"/>
    <property type="match status" value="1"/>
</dbReference>
<dbReference type="CDD" id="cd03404">
    <property type="entry name" value="SPFH_HflK"/>
    <property type="match status" value="1"/>
</dbReference>
<dbReference type="InterPro" id="IPR036013">
    <property type="entry name" value="Band_7/SPFH_dom_sf"/>
</dbReference>
<comment type="function">
    <text evidence="6">HflC and HflK could encode or regulate a protease.</text>
</comment>
<comment type="subunit">
    <text evidence="6">HflC and HflK may interact to form a multimeric complex.</text>
</comment>
<organism evidence="8 9">
    <name type="scientific">Methylomagnum ishizawai</name>
    <dbReference type="NCBI Taxonomy" id="1760988"/>
    <lineage>
        <taxon>Bacteria</taxon>
        <taxon>Pseudomonadati</taxon>
        <taxon>Pseudomonadota</taxon>
        <taxon>Gammaproteobacteria</taxon>
        <taxon>Methylococcales</taxon>
        <taxon>Methylococcaceae</taxon>
        <taxon>Methylomagnum</taxon>
    </lineage>
</organism>
<keyword evidence="5" id="KW-0472">Membrane</keyword>
<dbReference type="InterPro" id="IPR050710">
    <property type="entry name" value="Band7/mec-2_domain"/>
</dbReference>
<accession>A0A1Y6CSN2</accession>
<keyword evidence="8" id="KW-0378">Hydrolase</keyword>
<comment type="subcellular location">
    <subcellularLocation>
        <location evidence="1">Membrane</location>
        <topology evidence="1">Single-pass membrane protein</topology>
    </subcellularLocation>
</comment>
<keyword evidence="3" id="KW-0812">Transmembrane</keyword>
<dbReference type="InterPro" id="IPR001107">
    <property type="entry name" value="Band_7"/>
</dbReference>
<gene>
    <name evidence="8" type="ORF">SAMN02949497_0722</name>
</gene>
<dbReference type="EMBL" id="FXAM01000001">
    <property type="protein sequence ID" value="SMF93441.1"/>
    <property type="molecule type" value="Genomic_DNA"/>
</dbReference>
<dbReference type="NCBIfam" id="TIGR01933">
    <property type="entry name" value="hflK"/>
    <property type="match status" value="1"/>
</dbReference>
<proteinExistence type="inferred from homology"/>
<dbReference type="Pfam" id="PF01145">
    <property type="entry name" value="Band_7"/>
    <property type="match status" value="1"/>
</dbReference>
<reference evidence="8 9" key="1">
    <citation type="submission" date="2016-12" db="EMBL/GenBank/DDBJ databases">
        <authorList>
            <person name="Song W.-J."/>
            <person name="Kurnit D.M."/>
        </authorList>
    </citation>
    <scope>NUCLEOTIDE SEQUENCE [LARGE SCALE GENOMIC DNA]</scope>
    <source>
        <strain evidence="8 9">175</strain>
    </source>
</reference>
<evidence type="ECO:0000313" key="9">
    <source>
        <dbReference type="Proteomes" id="UP000192923"/>
    </source>
</evidence>
<dbReference type="GO" id="GO:0006508">
    <property type="term" value="P:proteolysis"/>
    <property type="evidence" value="ECO:0007669"/>
    <property type="project" value="UniProtKB-KW"/>
</dbReference>